<feature type="transmembrane region" description="Helical" evidence="5">
    <location>
        <begin position="70"/>
        <end position="89"/>
    </location>
</feature>
<sequence>MEALQHRWAHIVVSYDPNDLITVGTQLVQILAFWVPALLYLILDITQPAWAKPWKIQPSKTPSRGEILRCMRVVAVNNFLIALPLQLLLHTATVRLSLPPAFLVSVTFPTPLSFARDIILCMLIREPLFYYSHRLLHRPSLYKSIHKQHHLFTAPIALAAQYAHPIEHIVANVLPILAGPALLRVHALTWWAFLALELGETATVHSGYDLWVSAARFHDYHHEAFVKNFGAMGWLDWVHGTSGGKG</sequence>
<name>A0A165E0F1_9BASI</name>
<feature type="transmembrane region" description="Helical" evidence="5">
    <location>
        <begin position="20"/>
        <end position="43"/>
    </location>
</feature>
<dbReference type="GO" id="GO:0016020">
    <property type="term" value="C:membrane"/>
    <property type="evidence" value="ECO:0007669"/>
    <property type="project" value="UniProtKB-SubCell"/>
</dbReference>
<accession>A0A165E0F1</accession>
<evidence type="ECO:0000256" key="5">
    <source>
        <dbReference type="SAM" id="Phobius"/>
    </source>
</evidence>
<evidence type="ECO:0000256" key="3">
    <source>
        <dbReference type="ARBA" id="ARBA00022989"/>
    </source>
</evidence>
<proteinExistence type="predicted"/>
<dbReference type="GO" id="GO:0016491">
    <property type="term" value="F:oxidoreductase activity"/>
    <property type="evidence" value="ECO:0007669"/>
    <property type="project" value="InterPro"/>
</dbReference>
<dbReference type="OrthoDB" id="408954at2759"/>
<evidence type="ECO:0000256" key="2">
    <source>
        <dbReference type="ARBA" id="ARBA00022692"/>
    </source>
</evidence>
<dbReference type="PANTHER" id="PTHR11863">
    <property type="entry name" value="STEROL DESATURASE"/>
    <property type="match status" value="1"/>
</dbReference>
<dbReference type="Proteomes" id="UP000076842">
    <property type="component" value="Unassembled WGS sequence"/>
</dbReference>
<organism evidence="7 8">
    <name type="scientific">Calocera cornea HHB12733</name>
    <dbReference type="NCBI Taxonomy" id="1353952"/>
    <lineage>
        <taxon>Eukaryota</taxon>
        <taxon>Fungi</taxon>
        <taxon>Dikarya</taxon>
        <taxon>Basidiomycota</taxon>
        <taxon>Agaricomycotina</taxon>
        <taxon>Dacrymycetes</taxon>
        <taxon>Dacrymycetales</taxon>
        <taxon>Dacrymycetaceae</taxon>
        <taxon>Calocera</taxon>
    </lineage>
</organism>
<dbReference type="InParanoid" id="A0A165E0F1"/>
<dbReference type="AlphaFoldDB" id="A0A165E0F1"/>
<dbReference type="GO" id="GO:0008610">
    <property type="term" value="P:lipid biosynthetic process"/>
    <property type="evidence" value="ECO:0007669"/>
    <property type="project" value="InterPro"/>
</dbReference>
<keyword evidence="4 5" id="KW-0472">Membrane</keyword>
<protein>
    <submittedName>
        <fullName evidence="7">Sterol desaturase</fullName>
    </submittedName>
</protein>
<keyword evidence="8" id="KW-1185">Reference proteome</keyword>
<dbReference type="InterPro" id="IPR050307">
    <property type="entry name" value="Sterol_Desaturase_Related"/>
</dbReference>
<gene>
    <name evidence="7" type="ORF">CALCODRAFT_439543</name>
</gene>
<keyword evidence="2 5" id="KW-0812">Transmembrane</keyword>
<dbReference type="EMBL" id="KV424027">
    <property type="protein sequence ID" value="KZT53854.1"/>
    <property type="molecule type" value="Genomic_DNA"/>
</dbReference>
<dbReference type="Pfam" id="PF04116">
    <property type="entry name" value="FA_hydroxylase"/>
    <property type="match status" value="1"/>
</dbReference>
<keyword evidence="3 5" id="KW-1133">Transmembrane helix</keyword>
<dbReference type="InterPro" id="IPR006694">
    <property type="entry name" value="Fatty_acid_hydroxylase"/>
</dbReference>
<evidence type="ECO:0000313" key="7">
    <source>
        <dbReference type="EMBL" id="KZT53854.1"/>
    </source>
</evidence>
<evidence type="ECO:0000259" key="6">
    <source>
        <dbReference type="Pfam" id="PF04116"/>
    </source>
</evidence>
<evidence type="ECO:0000313" key="8">
    <source>
        <dbReference type="Proteomes" id="UP000076842"/>
    </source>
</evidence>
<evidence type="ECO:0000256" key="1">
    <source>
        <dbReference type="ARBA" id="ARBA00004370"/>
    </source>
</evidence>
<feature type="domain" description="Fatty acid hydroxylase" evidence="6">
    <location>
        <begin position="119"/>
        <end position="241"/>
    </location>
</feature>
<comment type="subcellular location">
    <subcellularLocation>
        <location evidence="1">Membrane</location>
    </subcellularLocation>
</comment>
<dbReference type="STRING" id="1353952.A0A165E0F1"/>
<reference evidence="7 8" key="1">
    <citation type="journal article" date="2016" name="Mol. Biol. Evol.">
        <title>Comparative Genomics of Early-Diverging Mushroom-Forming Fungi Provides Insights into the Origins of Lignocellulose Decay Capabilities.</title>
        <authorList>
            <person name="Nagy L.G."/>
            <person name="Riley R."/>
            <person name="Tritt A."/>
            <person name="Adam C."/>
            <person name="Daum C."/>
            <person name="Floudas D."/>
            <person name="Sun H."/>
            <person name="Yadav J.S."/>
            <person name="Pangilinan J."/>
            <person name="Larsson K.H."/>
            <person name="Matsuura K."/>
            <person name="Barry K."/>
            <person name="Labutti K."/>
            <person name="Kuo R."/>
            <person name="Ohm R.A."/>
            <person name="Bhattacharya S.S."/>
            <person name="Shirouzu T."/>
            <person name="Yoshinaga Y."/>
            <person name="Martin F.M."/>
            <person name="Grigoriev I.V."/>
            <person name="Hibbett D.S."/>
        </authorList>
    </citation>
    <scope>NUCLEOTIDE SEQUENCE [LARGE SCALE GENOMIC DNA]</scope>
    <source>
        <strain evidence="7 8">HHB12733</strain>
    </source>
</reference>
<dbReference type="GO" id="GO:0005506">
    <property type="term" value="F:iron ion binding"/>
    <property type="evidence" value="ECO:0007669"/>
    <property type="project" value="InterPro"/>
</dbReference>
<evidence type="ECO:0000256" key="4">
    <source>
        <dbReference type="ARBA" id="ARBA00023136"/>
    </source>
</evidence>